<dbReference type="Pfam" id="PF13602">
    <property type="entry name" value="ADH_zinc_N_2"/>
    <property type="match status" value="1"/>
</dbReference>
<feature type="region of interest" description="Disordered" evidence="1">
    <location>
        <begin position="176"/>
        <end position="195"/>
    </location>
</feature>
<accession>A0A937R9J7</accession>
<comment type="caution">
    <text evidence="3">The sequence shown here is derived from an EMBL/GenBank/DDBJ whole genome shotgun (WGS) entry which is preliminary data.</text>
</comment>
<dbReference type="EMBL" id="JAEACQ010000010">
    <property type="protein sequence ID" value="MBL7625632.1"/>
    <property type="molecule type" value="Genomic_DNA"/>
</dbReference>
<evidence type="ECO:0000256" key="1">
    <source>
        <dbReference type="SAM" id="MobiDB-lite"/>
    </source>
</evidence>
<dbReference type="InterPro" id="IPR011032">
    <property type="entry name" value="GroES-like_sf"/>
</dbReference>
<evidence type="ECO:0000313" key="3">
    <source>
        <dbReference type="EMBL" id="MBL7625632.1"/>
    </source>
</evidence>
<dbReference type="Proteomes" id="UP000604475">
    <property type="component" value="Unassembled WGS sequence"/>
</dbReference>
<organism evidence="3 4">
    <name type="scientific">Frankia nepalensis</name>
    <dbReference type="NCBI Taxonomy" id="1836974"/>
    <lineage>
        <taxon>Bacteria</taxon>
        <taxon>Bacillati</taxon>
        <taxon>Actinomycetota</taxon>
        <taxon>Actinomycetes</taxon>
        <taxon>Frankiales</taxon>
        <taxon>Frankiaceae</taxon>
        <taxon>Frankia</taxon>
    </lineage>
</organism>
<protein>
    <submittedName>
        <fullName evidence="3">NADP-dependent oxidoreductase</fullName>
    </submittedName>
</protein>
<dbReference type="InterPro" id="IPR036291">
    <property type="entry name" value="NAD(P)-bd_dom_sf"/>
</dbReference>
<dbReference type="SMART" id="SM00829">
    <property type="entry name" value="PKS_ER"/>
    <property type="match status" value="1"/>
</dbReference>
<evidence type="ECO:0000313" key="4">
    <source>
        <dbReference type="Proteomes" id="UP000604475"/>
    </source>
</evidence>
<reference evidence="3" key="1">
    <citation type="submission" date="2020-12" db="EMBL/GenBank/DDBJ databases">
        <title>Genomic characterization of non-nitrogen-fixing Frankia strains.</title>
        <authorList>
            <person name="Carlos-Shanley C."/>
            <person name="Guerra T."/>
            <person name="Hahn D."/>
        </authorList>
    </citation>
    <scope>NUCLEOTIDE SEQUENCE</scope>
    <source>
        <strain evidence="3">CN6</strain>
    </source>
</reference>
<dbReference type="GO" id="GO:0016491">
    <property type="term" value="F:oxidoreductase activity"/>
    <property type="evidence" value="ECO:0007669"/>
    <property type="project" value="InterPro"/>
</dbReference>
<dbReference type="PANTHER" id="PTHR44013:SF1">
    <property type="entry name" value="ZINC-TYPE ALCOHOL DEHYDROGENASE-LIKE PROTEIN C16A3.02C"/>
    <property type="match status" value="1"/>
</dbReference>
<dbReference type="CDD" id="cd05289">
    <property type="entry name" value="MDR_like_2"/>
    <property type="match status" value="1"/>
</dbReference>
<name>A0A937R9J7_9ACTN</name>
<dbReference type="PANTHER" id="PTHR44013">
    <property type="entry name" value="ZINC-TYPE ALCOHOL DEHYDROGENASE-LIKE PROTEIN C16A3.02C"/>
    <property type="match status" value="1"/>
</dbReference>
<proteinExistence type="predicted"/>
<gene>
    <name evidence="3" type="ORF">I7412_00235</name>
</gene>
<dbReference type="AlphaFoldDB" id="A0A937R9J7"/>
<dbReference type="Pfam" id="PF08240">
    <property type="entry name" value="ADH_N"/>
    <property type="match status" value="1"/>
</dbReference>
<dbReference type="Gene3D" id="3.90.180.10">
    <property type="entry name" value="Medium-chain alcohol dehydrogenases, catalytic domain"/>
    <property type="match status" value="2"/>
</dbReference>
<feature type="domain" description="Enoyl reductase (ER)" evidence="2">
    <location>
        <begin position="10"/>
        <end position="367"/>
    </location>
</feature>
<dbReference type="InterPro" id="IPR052733">
    <property type="entry name" value="Chloroplast_QOR"/>
</dbReference>
<dbReference type="InterPro" id="IPR013154">
    <property type="entry name" value="ADH-like_N"/>
</dbReference>
<dbReference type="InterPro" id="IPR020843">
    <property type="entry name" value="ER"/>
</dbReference>
<dbReference type="Gene3D" id="3.40.50.720">
    <property type="entry name" value="NAD(P)-binding Rossmann-like Domain"/>
    <property type="match status" value="1"/>
</dbReference>
<dbReference type="RefSeq" id="WP_203007648.1">
    <property type="nucleotide sequence ID" value="NZ_JADWYU010000181.1"/>
</dbReference>
<sequence>MKALVAPDYGISRLTVADRPVPSPGPGQLLCRVEAAALNPFDLRLVAGALRGRVPAHFPFVIGMDVAGTVEAVGDGVTSFAAGDPVIAVTRPDEGTIAEYALVDEGPAVCLRPDGLDAIRGAALPESGLTALDLLRAVDGGVTSPLAWSRHPGLGPVGSEAAGAGSKEEHLRVSAGRAGWEASGGTKEDHYRASSGRAPLHGRRLLVIGATGGIGQFIVQLAADLGAWVIATATPDDVRYVRVLGASSVIDYTAGDVPGAALRIAPDGVDLAVDLVDAGPDLRPVARAVRPGGRIVSPLDGPADFGHGVTGRYIGTFQARPGELAHLAARVANGRLSVEVGACYPLAEAPRAVVDYATEHIRGKIVIRI</sequence>
<dbReference type="SUPFAM" id="SSF51735">
    <property type="entry name" value="NAD(P)-binding Rossmann-fold domains"/>
    <property type="match status" value="1"/>
</dbReference>
<dbReference type="SUPFAM" id="SSF50129">
    <property type="entry name" value="GroES-like"/>
    <property type="match status" value="1"/>
</dbReference>
<keyword evidence="4" id="KW-1185">Reference proteome</keyword>
<evidence type="ECO:0000259" key="2">
    <source>
        <dbReference type="SMART" id="SM00829"/>
    </source>
</evidence>